<organism evidence="1 2">
    <name type="scientific">Tauraco erythrolophus</name>
    <name type="common">Red-crested turaco</name>
    <dbReference type="NCBI Taxonomy" id="121530"/>
    <lineage>
        <taxon>Eukaryota</taxon>
        <taxon>Metazoa</taxon>
        <taxon>Chordata</taxon>
        <taxon>Craniata</taxon>
        <taxon>Vertebrata</taxon>
        <taxon>Euteleostomi</taxon>
        <taxon>Archelosauria</taxon>
        <taxon>Archosauria</taxon>
        <taxon>Dinosauria</taxon>
        <taxon>Saurischia</taxon>
        <taxon>Theropoda</taxon>
        <taxon>Coelurosauria</taxon>
        <taxon>Aves</taxon>
        <taxon>Neognathae</taxon>
        <taxon>Neoaves</taxon>
        <taxon>Otidimorphae</taxon>
        <taxon>Musophagiformes</taxon>
        <taxon>Musophagidae</taxon>
        <taxon>Tauraco</taxon>
    </lineage>
</organism>
<name>A0A093D1K0_TAUER</name>
<proteinExistence type="predicted"/>
<accession>A0A093D1K0</accession>
<evidence type="ECO:0000313" key="2">
    <source>
        <dbReference type="Proteomes" id="UP000053661"/>
    </source>
</evidence>
<dbReference type="Proteomes" id="UP000053661">
    <property type="component" value="Unassembled WGS sequence"/>
</dbReference>
<gene>
    <name evidence="1" type="ORF">N340_04537</name>
</gene>
<keyword evidence="2" id="KW-1185">Reference proteome</keyword>
<dbReference type="EMBL" id="KL475990">
    <property type="protein sequence ID" value="KFV20623.1"/>
    <property type="molecule type" value="Genomic_DNA"/>
</dbReference>
<protein>
    <submittedName>
        <fullName evidence="1">Uncharacterized protein</fullName>
    </submittedName>
</protein>
<evidence type="ECO:0000313" key="1">
    <source>
        <dbReference type="EMBL" id="KFV20623.1"/>
    </source>
</evidence>
<dbReference type="AlphaFoldDB" id="A0A093D1K0"/>
<feature type="non-terminal residue" evidence="1">
    <location>
        <position position="35"/>
    </location>
</feature>
<sequence length="35" mass="4116">GSKRAFKRPNRCTRVQFNLQLKSLSRNHRETTGDI</sequence>
<reference evidence="1 2" key="1">
    <citation type="submission" date="2014-04" db="EMBL/GenBank/DDBJ databases">
        <title>Genome evolution of avian class.</title>
        <authorList>
            <person name="Zhang G."/>
            <person name="Li C."/>
        </authorList>
    </citation>
    <scope>NUCLEOTIDE SEQUENCE [LARGE SCALE GENOMIC DNA]</scope>
    <source>
        <strain evidence="1">BGI_N340</strain>
    </source>
</reference>
<feature type="non-terminal residue" evidence="1">
    <location>
        <position position="1"/>
    </location>
</feature>